<organism evidence="2 3">
    <name type="scientific">Amborella trichopoda</name>
    <dbReference type="NCBI Taxonomy" id="13333"/>
    <lineage>
        <taxon>Eukaryota</taxon>
        <taxon>Viridiplantae</taxon>
        <taxon>Streptophyta</taxon>
        <taxon>Embryophyta</taxon>
        <taxon>Tracheophyta</taxon>
        <taxon>Spermatophyta</taxon>
        <taxon>Magnoliopsida</taxon>
        <taxon>Amborellales</taxon>
        <taxon>Amborellaceae</taxon>
        <taxon>Amborella</taxon>
    </lineage>
</organism>
<dbReference type="Gramene" id="ERM97851">
    <property type="protein sequence ID" value="ERM97851"/>
    <property type="gene ID" value="AMTR_s00118p00130930"/>
</dbReference>
<sequence>MDDNDEDEAQNDETDETMENNWQKPVIQECEGAQHDAVADEEEDLMRLAREEV</sequence>
<reference evidence="3" key="1">
    <citation type="journal article" date="2013" name="Science">
        <title>The Amborella genome and the evolution of flowering plants.</title>
        <authorList>
            <consortium name="Amborella Genome Project"/>
        </authorList>
    </citation>
    <scope>NUCLEOTIDE SEQUENCE [LARGE SCALE GENOMIC DNA]</scope>
</reference>
<evidence type="ECO:0000313" key="2">
    <source>
        <dbReference type="EMBL" id="ERM97851.1"/>
    </source>
</evidence>
<dbReference type="AlphaFoldDB" id="W1NNZ5"/>
<gene>
    <name evidence="2" type="ORF">AMTR_s00118p00130930</name>
</gene>
<feature type="region of interest" description="Disordered" evidence="1">
    <location>
        <begin position="1"/>
        <end position="25"/>
    </location>
</feature>
<proteinExistence type="predicted"/>
<evidence type="ECO:0000313" key="3">
    <source>
        <dbReference type="Proteomes" id="UP000017836"/>
    </source>
</evidence>
<dbReference type="HOGENOM" id="CLU_167293_0_1_1"/>
<evidence type="ECO:0000256" key="1">
    <source>
        <dbReference type="SAM" id="MobiDB-lite"/>
    </source>
</evidence>
<feature type="compositionally biased region" description="Acidic residues" evidence="1">
    <location>
        <begin position="1"/>
        <end position="18"/>
    </location>
</feature>
<protein>
    <submittedName>
        <fullName evidence="2">Uncharacterized protein</fullName>
    </submittedName>
</protein>
<accession>W1NNZ5</accession>
<dbReference type="Proteomes" id="UP000017836">
    <property type="component" value="Unassembled WGS sequence"/>
</dbReference>
<dbReference type="EMBL" id="KI395787">
    <property type="protein sequence ID" value="ERM97851.1"/>
    <property type="molecule type" value="Genomic_DNA"/>
</dbReference>
<keyword evidence="3" id="KW-1185">Reference proteome</keyword>
<name>W1NNZ5_AMBTC</name>